<dbReference type="Pfam" id="PF17899">
    <property type="entry name" value="Peptidase_M61_N"/>
    <property type="match status" value="2"/>
</dbReference>
<dbReference type="InterPro" id="IPR001478">
    <property type="entry name" value="PDZ"/>
</dbReference>
<protein>
    <submittedName>
        <fullName evidence="2">Peptidase M61</fullName>
    </submittedName>
</protein>
<evidence type="ECO:0000259" key="1">
    <source>
        <dbReference type="SMART" id="SM00228"/>
    </source>
</evidence>
<accession>A0A225MCZ9</accession>
<sequence>MKKESILYSLGMHDPAGHRYTVRLEILHPDPKGQTLSLPAWIPGSYLIRDFSRQVETLRATRGRITNDGAVNGWAANGRAANGQSAGAGGRRGRQLAVRKVGNHSWRCEPCRGPLVVEYTVYAWDLSVRGAHFDQSHAFFNGASLFLAVEGQADQPCLLRIEPPAQRRDWKVYTSLPAADGHPEAARRHGFGMYRAPDYDALIDHPVEIGTPQVVRFRAHGAEHELVFSGAAPNLDLARIARDAQKICAAQIALFEPSSKRAPFLDSSDHYVFMTQVTADGYGGLEHRASTALMAARRDLPTIGSEPGASYQTFLGLLSHEYFHTWNVKRIKPAAFAPYDLSRENHTRLLWVFEGFTSYYDDLMLLRSGVIGRNDYLRMLAKTISAVHRGSGRHKQSVAESSYDAWTRYYKQDENSPNALVSYYTKGSLVALGLDLLIRRETAGAHTLDDVMRLLWERYGRDFYRSGAGRGLPENAMLRLVREATGVNVADFIERCVEGREDVPLQQLLPQQGIAMAWKAPSDTPTLDIRTRSQNGQTQIATVYENGAAHAAGLSAGDLLVAIGGLRVGEPATLDALLCAYRPGDSVQMHVFRGDELRAYTAVLRAPAPTECELSFAQADPRPEH</sequence>
<dbReference type="Gene3D" id="2.30.42.10">
    <property type="match status" value="1"/>
</dbReference>
<dbReference type="InterPro" id="IPR027268">
    <property type="entry name" value="Peptidase_M4/M1_CTD_sf"/>
</dbReference>
<evidence type="ECO:0000313" key="3">
    <source>
        <dbReference type="Proteomes" id="UP000214603"/>
    </source>
</evidence>
<dbReference type="InterPro" id="IPR007963">
    <property type="entry name" value="Peptidase_M61_catalytic"/>
</dbReference>
<dbReference type="Pfam" id="PF05299">
    <property type="entry name" value="Peptidase_M61"/>
    <property type="match status" value="1"/>
</dbReference>
<dbReference type="Pfam" id="PF13180">
    <property type="entry name" value="PDZ_2"/>
    <property type="match status" value="1"/>
</dbReference>
<proteinExistence type="predicted"/>
<dbReference type="SUPFAM" id="SSF50156">
    <property type="entry name" value="PDZ domain-like"/>
    <property type="match status" value="1"/>
</dbReference>
<organism evidence="2 3">
    <name type="scientific">Candidimonas nitroreducens</name>
    <dbReference type="NCBI Taxonomy" id="683354"/>
    <lineage>
        <taxon>Bacteria</taxon>
        <taxon>Pseudomonadati</taxon>
        <taxon>Pseudomonadota</taxon>
        <taxon>Betaproteobacteria</taxon>
        <taxon>Burkholderiales</taxon>
        <taxon>Alcaligenaceae</taxon>
        <taxon>Candidimonas</taxon>
    </lineage>
</organism>
<dbReference type="OrthoDB" id="9778516at2"/>
<dbReference type="SMART" id="SM00228">
    <property type="entry name" value="PDZ"/>
    <property type="match status" value="1"/>
</dbReference>
<dbReference type="SUPFAM" id="SSF55486">
    <property type="entry name" value="Metalloproteases ('zincins'), catalytic domain"/>
    <property type="match status" value="1"/>
</dbReference>
<dbReference type="InterPro" id="IPR036034">
    <property type="entry name" value="PDZ_sf"/>
</dbReference>
<evidence type="ECO:0000313" key="2">
    <source>
        <dbReference type="EMBL" id="OWT59157.1"/>
    </source>
</evidence>
<dbReference type="Gene3D" id="2.60.40.3650">
    <property type="match status" value="1"/>
</dbReference>
<name>A0A225MCZ9_9BURK</name>
<dbReference type="Proteomes" id="UP000214603">
    <property type="component" value="Unassembled WGS sequence"/>
</dbReference>
<keyword evidence="3" id="KW-1185">Reference proteome</keyword>
<dbReference type="InterPro" id="IPR024191">
    <property type="entry name" value="Peptidase_M61"/>
</dbReference>
<dbReference type="PIRSF" id="PIRSF016493">
    <property type="entry name" value="Glycyl_aminpptds"/>
    <property type="match status" value="1"/>
</dbReference>
<dbReference type="Gene3D" id="1.10.390.10">
    <property type="entry name" value="Neutral Protease Domain 2"/>
    <property type="match status" value="1"/>
</dbReference>
<comment type="caution">
    <text evidence="2">The sequence shown here is derived from an EMBL/GenBank/DDBJ whole genome shotgun (WGS) entry which is preliminary data.</text>
</comment>
<dbReference type="EMBL" id="NJIH01000007">
    <property type="protein sequence ID" value="OWT59157.1"/>
    <property type="molecule type" value="Genomic_DNA"/>
</dbReference>
<gene>
    <name evidence="2" type="ORF">CEY11_13315</name>
</gene>
<reference evidence="3" key="1">
    <citation type="submission" date="2017-06" db="EMBL/GenBank/DDBJ databases">
        <title>Herbaspirillum phytohormonus sp. nov., isolated from the root nodule of Robinia pseudoacacia in lead-zinc mine.</title>
        <authorList>
            <person name="Fan M."/>
            <person name="Lin Y."/>
        </authorList>
    </citation>
    <scope>NUCLEOTIDE SEQUENCE [LARGE SCALE GENOMIC DNA]</scope>
    <source>
        <strain evidence="3">SC-089</strain>
    </source>
</reference>
<dbReference type="AlphaFoldDB" id="A0A225MCZ9"/>
<feature type="domain" description="PDZ" evidence="1">
    <location>
        <begin position="525"/>
        <end position="595"/>
    </location>
</feature>
<dbReference type="InterPro" id="IPR040756">
    <property type="entry name" value="Peptidase_M61_N"/>
</dbReference>